<organism evidence="3 4">
    <name type="scientific">Delftia lacustris</name>
    <dbReference type="NCBI Taxonomy" id="558537"/>
    <lineage>
        <taxon>Bacteria</taxon>
        <taxon>Pseudomonadati</taxon>
        <taxon>Pseudomonadota</taxon>
        <taxon>Betaproteobacteria</taxon>
        <taxon>Burkholderiales</taxon>
        <taxon>Comamonadaceae</taxon>
        <taxon>Delftia</taxon>
    </lineage>
</organism>
<name>A0A1H3MR19_9BURK</name>
<evidence type="ECO:0000256" key="1">
    <source>
        <dbReference type="SAM" id="Phobius"/>
    </source>
</evidence>
<keyword evidence="2" id="KW-0614">Plasmid</keyword>
<evidence type="ECO:0000313" key="2">
    <source>
        <dbReference type="EMBL" id="QPS84895.1"/>
    </source>
</evidence>
<sequence>MTFFTHFQSRLLQSAQAKQAQDHVAPVLLALAMVVALAPMQASAGAGGTEFTQVYDQLTGWSNGTLGKVLGIAALLVGLGVGVIKQSVIAAVVGIAMALTAGFGPGVIDGVISTGMAITTPI</sequence>
<geneLocation type="plasmid" evidence="2 5">
    <name>unnamed</name>
</geneLocation>
<keyword evidence="5" id="KW-1185">Reference proteome</keyword>
<feature type="transmembrane region" description="Helical" evidence="1">
    <location>
        <begin position="60"/>
        <end position="81"/>
    </location>
</feature>
<keyword evidence="1" id="KW-0812">Transmembrane</keyword>
<proteinExistence type="predicted"/>
<dbReference type="GeneID" id="94689010"/>
<dbReference type="RefSeq" id="WP_167368404.1">
    <property type="nucleotide sequence ID" value="NZ_CP065749.1"/>
</dbReference>
<dbReference type="AlphaFoldDB" id="A0A1H3MR19"/>
<evidence type="ECO:0000313" key="3">
    <source>
        <dbReference type="EMBL" id="SDY78934.1"/>
    </source>
</evidence>
<accession>A0A1H3MR19</accession>
<dbReference type="KEGG" id="dla:I6G47_32610"/>
<reference evidence="2 5" key="2">
    <citation type="submission" date="2020-12" db="EMBL/GenBank/DDBJ databases">
        <title>FDA dAtabase for Regulatory Grade micrObial Sequences (FDA-ARGOS): Supporting development and validation of Infectious Disease Dx tests.</title>
        <authorList>
            <person name="Sproer C."/>
            <person name="Gronow S."/>
            <person name="Severitt S."/>
            <person name="Schroder I."/>
            <person name="Tallon L."/>
            <person name="Sadzewicz L."/>
            <person name="Zhao X."/>
            <person name="Boylan J."/>
            <person name="Ott S."/>
            <person name="Bowen H."/>
            <person name="Vavikolanu K."/>
            <person name="Mehta A."/>
            <person name="Aluvathingal J."/>
            <person name="Nadendla S."/>
            <person name="Lowell S."/>
            <person name="Myers T."/>
            <person name="Yan Y."/>
            <person name="Sichtig H."/>
        </authorList>
    </citation>
    <scope>NUCLEOTIDE SEQUENCE [LARGE SCALE GENOMIC DNA]</scope>
    <source>
        <strain evidence="2 5">FDAARGOS_890</strain>
        <plasmid evidence="2 5">unnamed</plasmid>
    </source>
</reference>
<dbReference type="Proteomes" id="UP000183417">
    <property type="component" value="Unassembled WGS sequence"/>
</dbReference>
<dbReference type="Proteomes" id="UP000595064">
    <property type="component" value="Plasmid unnamed"/>
</dbReference>
<gene>
    <name evidence="2" type="ORF">I6G47_32610</name>
    <name evidence="3" type="ORF">SAMN05421547_1083</name>
</gene>
<dbReference type="InterPro" id="IPR059173">
    <property type="entry name" value="TraA_dom"/>
</dbReference>
<dbReference type="EMBL" id="CP065749">
    <property type="protein sequence ID" value="QPS84895.1"/>
    <property type="molecule type" value="Genomic_DNA"/>
</dbReference>
<keyword evidence="1" id="KW-1133">Transmembrane helix</keyword>
<feature type="transmembrane region" description="Helical" evidence="1">
    <location>
        <begin position="88"/>
        <end position="108"/>
    </location>
</feature>
<reference evidence="3 4" key="1">
    <citation type="submission" date="2016-10" db="EMBL/GenBank/DDBJ databases">
        <authorList>
            <person name="de Groot N.N."/>
        </authorList>
    </citation>
    <scope>NUCLEOTIDE SEQUENCE [LARGE SCALE GENOMIC DNA]</scope>
    <source>
        <strain evidence="3 4">LMG 24775</strain>
    </source>
</reference>
<dbReference type="NCBIfam" id="NF041281">
    <property type="entry name" value="TraA_gammapb"/>
    <property type="match status" value="1"/>
</dbReference>
<keyword evidence="1" id="KW-0472">Membrane</keyword>
<dbReference type="EMBL" id="FNPE01000008">
    <property type="protein sequence ID" value="SDY78934.1"/>
    <property type="molecule type" value="Genomic_DNA"/>
</dbReference>
<evidence type="ECO:0000313" key="5">
    <source>
        <dbReference type="Proteomes" id="UP000595064"/>
    </source>
</evidence>
<protein>
    <submittedName>
        <fullName evidence="3">Conjugal transfer pilus assembly protein TraA</fullName>
    </submittedName>
</protein>
<evidence type="ECO:0000313" key="4">
    <source>
        <dbReference type="Proteomes" id="UP000183417"/>
    </source>
</evidence>